<name>A0A839JWQ0_9FIRM</name>
<reference evidence="5 6" key="1">
    <citation type="submission" date="2020-07" db="EMBL/GenBank/DDBJ databases">
        <title>Characterization and genome sequencing of isolate MD1, a novel member within the family Lachnospiraceae.</title>
        <authorList>
            <person name="Rettenmaier R."/>
            <person name="Di Bello L."/>
            <person name="Zinser C."/>
            <person name="Scheitz K."/>
            <person name="Liebl W."/>
            <person name="Zverlov V."/>
        </authorList>
    </citation>
    <scope>NUCLEOTIDE SEQUENCE [LARGE SCALE GENOMIC DNA]</scope>
    <source>
        <strain evidence="5 6">MD1</strain>
    </source>
</reference>
<evidence type="ECO:0000256" key="2">
    <source>
        <dbReference type="ARBA" id="ARBA00023004"/>
    </source>
</evidence>
<dbReference type="PROSITE" id="PS00198">
    <property type="entry name" value="4FE4S_FER_1"/>
    <property type="match status" value="1"/>
</dbReference>
<dbReference type="RefSeq" id="WP_228351210.1">
    <property type="nucleotide sequence ID" value="NZ_JACEGA010000001.1"/>
</dbReference>
<dbReference type="InterPro" id="IPR017896">
    <property type="entry name" value="4Fe4S_Fe-S-bd"/>
</dbReference>
<dbReference type="EMBL" id="JACEGA010000001">
    <property type="protein sequence ID" value="MBB2181432.1"/>
    <property type="molecule type" value="Genomic_DNA"/>
</dbReference>
<dbReference type="SUPFAM" id="SSF46548">
    <property type="entry name" value="alpha-helical ferredoxin"/>
    <property type="match status" value="1"/>
</dbReference>
<keyword evidence="6" id="KW-1185">Reference proteome</keyword>
<accession>A0A839JWQ0</accession>
<dbReference type="PANTHER" id="PTHR42827:SF1">
    <property type="entry name" value="IRON-SULFUR CLUSTER-BINDING PROTEIN"/>
    <property type="match status" value="1"/>
</dbReference>
<dbReference type="InterPro" id="IPR017900">
    <property type="entry name" value="4Fe4S_Fe_S_CS"/>
</dbReference>
<dbReference type="AlphaFoldDB" id="A0A839JWQ0"/>
<dbReference type="Proteomes" id="UP000574276">
    <property type="component" value="Unassembled WGS sequence"/>
</dbReference>
<evidence type="ECO:0000313" key="6">
    <source>
        <dbReference type="Proteomes" id="UP000574276"/>
    </source>
</evidence>
<feature type="domain" description="4Fe-4S ferredoxin-type" evidence="4">
    <location>
        <begin position="164"/>
        <end position="193"/>
    </location>
</feature>
<comment type="caution">
    <text evidence="5">The sequence shown here is derived from an EMBL/GenBank/DDBJ whole genome shotgun (WGS) entry which is preliminary data.</text>
</comment>
<sequence>MNKEIEQLLYENGASMVGFAKIEGLYNSVDLSGPRSEDSVTEPIDIPRYPYGISIVLAYPGEIIKNISNAPTLEYYDAYHRVNDKLDALANLCAGYIKECGYNAYPQTVSSIKEYGIFRTIMPHKTVAVHAGLGWIGKSALFVTEPYGSAIRLTSVLTDAPIDYNQQIPHSKCGGCMLCTNACPGKAISGRNWSPELDRDEFFNALACRKKAREIAANAINKQITLCGKCVEVCPYTRKYTASAATA</sequence>
<proteinExistence type="predicted"/>
<organism evidence="5 6">
    <name type="scientific">Variimorphobacter saccharofermentans</name>
    <dbReference type="NCBI Taxonomy" id="2755051"/>
    <lineage>
        <taxon>Bacteria</taxon>
        <taxon>Bacillati</taxon>
        <taxon>Bacillota</taxon>
        <taxon>Clostridia</taxon>
        <taxon>Lachnospirales</taxon>
        <taxon>Lachnospiraceae</taxon>
        <taxon>Variimorphobacter</taxon>
    </lineage>
</organism>
<evidence type="ECO:0000256" key="3">
    <source>
        <dbReference type="ARBA" id="ARBA00023014"/>
    </source>
</evidence>
<evidence type="ECO:0000313" key="5">
    <source>
        <dbReference type="EMBL" id="MBB2181432.1"/>
    </source>
</evidence>
<dbReference type="PROSITE" id="PS51379">
    <property type="entry name" value="4FE4S_FER_2"/>
    <property type="match status" value="1"/>
</dbReference>
<keyword evidence="2" id="KW-0408">Iron</keyword>
<keyword evidence="1" id="KW-0479">Metal-binding</keyword>
<evidence type="ECO:0000256" key="1">
    <source>
        <dbReference type="ARBA" id="ARBA00022723"/>
    </source>
</evidence>
<protein>
    <submittedName>
        <fullName evidence="5">Epoxyqueuosine reductase</fullName>
    </submittedName>
</protein>
<gene>
    <name evidence="5" type="ORF">H0486_00790</name>
</gene>
<dbReference type="Gene3D" id="3.30.70.20">
    <property type="match status" value="1"/>
</dbReference>
<evidence type="ECO:0000259" key="4">
    <source>
        <dbReference type="PROSITE" id="PS51379"/>
    </source>
</evidence>
<dbReference type="GO" id="GO:0046872">
    <property type="term" value="F:metal ion binding"/>
    <property type="evidence" value="ECO:0007669"/>
    <property type="project" value="UniProtKB-KW"/>
</dbReference>
<dbReference type="Pfam" id="PF13484">
    <property type="entry name" value="Fer4_16"/>
    <property type="match status" value="1"/>
</dbReference>
<dbReference type="PANTHER" id="PTHR42827">
    <property type="entry name" value="IRON-SULFUR CLUSTER-BINDING PROTEIN-RELATED"/>
    <property type="match status" value="1"/>
</dbReference>
<keyword evidence="3" id="KW-0411">Iron-sulfur</keyword>
<dbReference type="GO" id="GO:0051536">
    <property type="term" value="F:iron-sulfur cluster binding"/>
    <property type="evidence" value="ECO:0007669"/>
    <property type="project" value="UniProtKB-KW"/>
</dbReference>